<dbReference type="SUPFAM" id="SSF48452">
    <property type="entry name" value="TPR-like"/>
    <property type="match status" value="1"/>
</dbReference>
<accession>G8JSP3</accession>
<protein>
    <recommendedName>
        <fullName evidence="9">Suppressor of forked domain-containing protein</fullName>
    </recommendedName>
</protein>
<dbReference type="KEGG" id="erc:Ecym_4750"/>
<keyword evidence="2" id="KW-0507">mRNA processing</keyword>
<dbReference type="GO" id="GO:0000243">
    <property type="term" value="C:commitment complex"/>
    <property type="evidence" value="ECO:0007669"/>
    <property type="project" value="EnsemblFungi"/>
</dbReference>
<evidence type="ECO:0008006" key="9">
    <source>
        <dbReference type="Google" id="ProtNLM"/>
    </source>
</evidence>
<dbReference type="InterPro" id="IPR003107">
    <property type="entry name" value="HAT"/>
</dbReference>
<dbReference type="InterPro" id="IPR011990">
    <property type="entry name" value="TPR-like_helical_dom_sf"/>
</dbReference>
<evidence type="ECO:0000256" key="4">
    <source>
        <dbReference type="ARBA" id="ARBA00023187"/>
    </source>
</evidence>
<dbReference type="GO" id="GO:0071004">
    <property type="term" value="C:U2-type prespliceosome"/>
    <property type="evidence" value="ECO:0007669"/>
    <property type="project" value="EnsemblFungi"/>
</dbReference>
<dbReference type="PANTHER" id="PTHR17204">
    <property type="entry name" value="PRE-MRNA PROCESSING PROTEIN PRP39-RELATED"/>
    <property type="match status" value="1"/>
</dbReference>
<sequence>MEGIFQLLDNYFLTNNANWKESVCDVDWTNINSLERLISETEKLIVKYPNPNDKLKHAIYKVFEEVLNRFPLFFGYWKKFVSVVYQLDGLDKSLETLQKSVNAFPISLDLWNDYLGIILVKEQDISKARLSFKTAEKLVGCQFLSHTFWDLYIEFETKNEQWRNLFQIYSYLSRLPLHQYAKYYTDFKVFLKEHPDSVPTDVGDNFDVDTMFVQTQQLVNDVWKFESQITQNFFNLNPVGDEELNTWNEYLEFLLKDPRVSAELVKATFERALVPCYFYEHFWNFYVSWLLKNDNSSSVSQVFHRGIKALPADNLSFAERYVEYLKSCTKKEKERYADLYKDALVTFCKKSPKNTSLLVEYLNLVKLTDYPSSVDQCDRDILAQQNNYTKFLEQNINGYLKNFRNEDPSQLLSILNDHNIGVAVVQLIKMNWLVLKNAMQARKHFNQFSKFPQLKASTAFWLLYYKFEKVHKNFTKLNKFISELGNEIFLPTTIMNDIIIDYQQFYLINSDINEYERKLAADSQIFDPLVDSTLKINNPQWKSHMKTSKDKHKSFEYRENGHPGIFVDAPKITNTIISKSISSMRKHGTQPLPSFRNLEKINQQPKYLDVMGEYISSQALHKKGENTGY</sequence>
<dbReference type="GO" id="GO:0030627">
    <property type="term" value="F:pre-mRNA 5'-splice site binding"/>
    <property type="evidence" value="ECO:0007669"/>
    <property type="project" value="EnsemblFungi"/>
</dbReference>
<proteinExistence type="inferred from homology"/>
<dbReference type="OrthoDB" id="10265668at2759"/>
<comment type="subcellular location">
    <subcellularLocation>
        <location evidence="1">Nucleus</location>
    </subcellularLocation>
</comment>
<dbReference type="HOGENOM" id="CLU_024449_0_0_1"/>
<evidence type="ECO:0000256" key="3">
    <source>
        <dbReference type="ARBA" id="ARBA00022737"/>
    </source>
</evidence>
<organism evidence="7 8">
    <name type="scientific">Eremothecium cymbalariae (strain CBS 270.75 / DBVPG 7215 / KCTC 17166 / NRRL Y-17582)</name>
    <name type="common">Yeast</name>
    <dbReference type="NCBI Taxonomy" id="931890"/>
    <lineage>
        <taxon>Eukaryota</taxon>
        <taxon>Fungi</taxon>
        <taxon>Dikarya</taxon>
        <taxon>Ascomycota</taxon>
        <taxon>Saccharomycotina</taxon>
        <taxon>Saccharomycetes</taxon>
        <taxon>Saccharomycetales</taxon>
        <taxon>Saccharomycetaceae</taxon>
        <taxon>Eremothecium</taxon>
    </lineage>
</organism>
<dbReference type="eggNOG" id="KOG1258">
    <property type="taxonomic scope" value="Eukaryota"/>
</dbReference>
<dbReference type="Pfam" id="PF23240">
    <property type="entry name" value="HAT_PRP39_N"/>
    <property type="match status" value="1"/>
</dbReference>
<dbReference type="GeneID" id="11470244"/>
<dbReference type="SMART" id="SM00386">
    <property type="entry name" value="HAT"/>
    <property type="match status" value="6"/>
</dbReference>
<dbReference type="Gene3D" id="1.25.40.10">
    <property type="entry name" value="Tetratricopeptide repeat domain"/>
    <property type="match status" value="2"/>
</dbReference>
<dbReference type="OMA" id="SLELWCD"/>
<dbReference type="STRING" id="931890.G8JSP3"/>
<dbReference type="GO" id="GO:0000395">
    <property type="term" value="P:mRNA 5'-splice site recognition"/>
    <property type="evidence" value="ECO:0007669"/>
    <property type="project" value="EnsemblFungi"/>
</dbReference>
<dbReference type="Pfam" id="PF23241">
    <property type="entry name" value="HAT_PRP39_C"/>
    <property type="match status" value="1"/>
</dbReference>
<dbReference type="RefSeq" id="XP_003646582.1">
    <property type="nucleotide sequence ID" value="XM_003646534.1"/>
</dbReference>
<dbReference type="Proteomes" id="UP000006790">
    <property type="component" value="Chromosome 4"/>
</dbReference>
<keyword evidence="4" id="KW-0508">mRNA splicing</keyword>
<dbReference type="FunCoup" id="G8JSP3">
    <property type="interactions" value="198"/>
</dbReference>
<name>G8JSP3_ERECY</name>
<gene>
    <name evidence="7" type="ordered locus">Ecym_4750</name>
</gene>
<evidence type="ECO:0000313" key="8">
    <source>
        <dbReference type="Proteomes" id="UP000006790"/>
    </source>
</evidence>
<evidence type="ECO:0000256" key="1">
    <source>
        <dbReference type="ARBA" id="ARBA00004123"/>
    </source>
</evidence>
<keyword evidence="5" id="KW-0539">Nucleus</keyword>
<dbReference type="GO" id="GO:0005685">
    <property type="term" value="C:U1 snRNP"/>
    <property type="evidence" value="ECO:0007669"/>
    <property type="project" value="EnsemblFungi"/>
</dbReference>
<dbReference type="EMBL" id="CP002500">
    <property type="protein sequence ID" value="AET39765.1"/>
    <property type="molecule type" value="Genomic_DNA"/>
</dbReference>
<keyword evidence="3" id="KW-0677">Repeat</keyword>
<keyword evidence="8" id="KW-1185">Reference proteome</keyword>
<evidence type="ECO:0000256" key="2">
    <source>
        <dbReference type="ARBA" id="ARBA00022664"/>
    </source>
</evidence>
<evidence type="ECO:0000313" key="7">
    <source>
        <dbReference type="EMBL" id="AET39765.1"/>
    </source>
</evidence>
<dbReference type="InParanoid" id="G8JSP3"/>
<dbReference type="AlphaFoldDB" id="G8JSP3"/>
<reference evidence="8" key="1">
    <citation type="journal article" date="2012" name="G3 (Bethesda)">
        <title>Pichia sorbitophila, an interspecies yeast hybrid reveals early steps of genome resolution following polyploidization.</title>
        <authorList>
            <person name="Leh Louis V."/>
            <person name="Despons L."/>
            <person name="Friedrich A."/>
            <person name="Martin T."/>
            <person name="Durrens P."/>
            <person name="Casaregola S."/>
            <person name="Neuveglise C."/>
            <person name="Fairhead C."/>
            <person name="Marck C."/>
            <person name="Cruz J.A."/>
            <person name="Straub M.L."/>
            <person name="Kugler V."/>
            <person name="Sacerdot C."/>
            <person name="Uzunov Z."/>
            <person name="Thierry A."/>
            <person name="Weiss S."/>
            <person name="Bleykasten C."/>
            <person name="De Montigny J."/>
            <person name="Jacques N."/>
            <person name="Jung P."/>
            <person name="Lemaire M."/>
            <person name="Mallet S."/>
            <person name="Morel G."/>
            <person name="Richard G.F."/>
            <person name="Sarkar A."/>
            <person name="Savel G."/>
            <person name="Schacherer J."/>
            <person name="Seret M.L."/>
            <person name="Talla E."/>
            <person name="Samson G."/>
            <person name="Jubin C."/>
            <person name="Poulain J."/>
            <person name="Vacherie B."/>
            <person name="Barbe V."/>
            <person name="Pelletier E."/>
            <person name="Sherman D.J."/>
            <person name="Westhof E."/>
            <person name="Weissenbach J."/>
            <person name="Baret P.V."/>
            <person name="Wincker P."/>
            <person name="Gaillardin C."/>
            <person name="Dujon B."/>
            <person name="Souciet J.L."/>
        </authorList>
    </citation>
    <scope>NUCLEOTIDE SEQUENCE [LARGE SCALE GENOMIC DNA]</scope>
    <source>
        <strain evidence="8">CBS 270.75 / DBVPG 7215 / KCTC 17166 / NRRL Y-17582</strain>
    </source>
</reference>
<evidence type="ECO:0000256" key="5">
    <source>
        <dbReference type="ARBA" id="ARBA00023242"/>
    </source>
</evidence>
<dbReference type="InterPro" id="IPR059164">
    <property type="entry name" value="HAT_PRP39_C"/>
</dbReference>
<dbReference type="PANTHER" id="PTHR17204:SF5">
    <property type="entry name" value="PRE-MRNA-PROCESSING FACTOR 39"/>
    <property type="match status" value="1"/>
</dbReference>
<evidence type="ECO:0000256" key="6">
    <source>
        <dbReference type="ARBA" id="ARBA00038019"/>
    </source>
</evidence>
<comment type="similarity">
    <text evidence="6">Belongs to the PRP39 family.</text>
</comment>